<accession>A0AAD1RAF7</accession>
<protein>
    <submittedName>
        <fullName evidence="4">C-C motif chemokine 20 isoform X2</fullName>
    </submittedName>
</protein>
<keyword evidence="1" id="KW-0202">Cytokine</keyword>
<evidence type="ECO:0000256" key="1">
    <source>
        <dbReference type="ARBA" id="ARBA00022514"/>
    </source>
</evidence>
<dbReference type="GO" id="GO:0006955">
    <property type="term" value="P:immune response"/>
    <property type="evidence" value="ECO:0007669"/>
    <property type="project" value="InterPro"/>
</dbReference>
<dbReference type="GO" id="GO:0008009">
    <property type="term" value="F:chemokine activity"/>
    <property type="evidence" value="ECO:0007669"/>
    <property type="project" value="InterPro"/>
</dbReference>
<dbReference type="Gene3D" id="2.40.50.40">
    <property type="match status" value="1"/>
</dbReference>
<dbReference type="AlphaFoldDB" id="A0AAD1RAF7"/>
<proteinExistence type="predicted"/>
<dbReference type="EMBL" id="OW240913">
    <property type="protein sequence ID" value="CAH2246350.1"/>
    <property type="molecule type" value="Genomic_DNA"/>
</dbReference>
<dbReference type="SUPFAM" id="SSF54117">
    <property type="entry name" value="Interleukin 8-like chemokines"/>
    <property type="match status" value="1"/>
</dbReference>
<feature type="signal peptide" evidence="2">
    <location>
        <begin position="1"/>
        <end position="27"/>
    </location>
</feature>
<dbReference type="PANTHER" id="PTHR12015">
    <property type="entry name" value="SMALL INDUCIBLE CYTOKINE A"/>
    <property type="match status" value="1"/>
</dbReference>
<feature type="chain" id="PRO_5042440424" evidence="2">
    <location>
        <begin position="28"/>
        <end position="127"/>
    </location>
</feature>
<dbReference type="InterPro" id="IPR001811">
    <property type="entry name" value="Chemokine_IL8-like_dom"/>
</dbReference>
<keyword evidence="5" id="KW-1185">Reference proteome</keyword>
<dbReference type="InterPro" id="IPR039809">
    <property type="entry name" value="Chemokine_b/g/d"/>
</dbReference>
<evidence type="ECO:0000313" key="4">
    <source>
        <dbReference type="EMBL" id="CAH2246350.1"/>
    </source>
</evidence>
<dbReference type="EMBL" id="OW240913">
    <property type="protein sequence ID" value="CAH2246351.1"/>
    <property type="molecule type" value="Genomic_DNA"/>
</dbReference>
<reference evidence="4" key="1">
    <citation type="submission" date="2022-03" db="EMBL/GenBank/DDBJ databases">
        <authorList>
            <person name="Alioto T."/>
            <person name="Alioto T."/>
            <person name="Gomez Garrido J."/>
        </authorList>
    </citation>
    <scope>NUCLEOTIDE SEQUENCE</scope>
</reference>
<dbReference type="PANTHER" id="PTHR12015:SF108">
    <property type="entry name" value="C-C MOTIF CHEMOKINE 20"/>
    <property type="match status" value="1"/>
</dbReference>
<evidence type="ECO:0000259" key="3">
    <source>
        <dbReference type="SMART" id="SM00199"/>
    </source>
</evidence>
<dbReference type="Pfam" id="PF00048">
    <property type="entry name" value="IL8"/>
    <property type="match status" value="1"/>
</dbReference>
<dbReference type="Proteomes" id="UP001295444">
    <property type="component" value="Chromosome 02"/>
</dbReference>
<dbReference type="GO" id="GO:0005615">
    <property type="term" value="C:extracellular space"/>
    <property type="evidence" value="ECO:0007669"/>
    <property type="project" value="UniProtKB-KW"/>
</dbReference>
<name>A0AAD1RAF7_PELCU</name>
<evidence type="ECO:0000256" key="2">
    <source>
        <dbReference type="SAM" id="SignalP"/>
    </source>
</evidence>
<sequence length="127" mass="14541">MTTTGIIMHALPFIVIALLCIASVTQAFSCCTKYTKKSIPSKYIISFYDQKSTEVCDIDAVVFRVIPKPCKYPEKVENICADPEQDWVKNHVKALKNSTNKPIKKKIQRMKNKCGRRTKKLRKMSNN</sequence>
<keyword evidence="2" id="KW-0732">Signal</keyword>
<gene>
    <name evidence="4" type="ORF">PECUL_23A053929</name>
</gene>
<dbReference type="SMART" id="SM00199">
    <property type="entry name" value="SCY"/>
    <property type="match status" value="1"/>
</dbReference>
<feature type="domain" description="Chemokine interleukin-8-like" evidence="3">
    <location>
        <begin position="27"/>
        <end position="95"/>
    </location>
</feature>
<organism evidence="4 5">
    <name type="scientific">Pelobates cultripes</name>
    <name type="common">Western spadefoot toad</name>
    <dbReference type="NCBI Taxonomy" id="61616"/>
    <lineage>
        <taxon>Eukaryota</taxon>
        <taxon>Metazoa</taxon>
        <taxon>Chordata</taxon>
        <taxon>Craniata</taxon>
        <taxon>Vertebrata</taxon>
        <taxon>Euteleostomi</taxon>
        <taxon>Amphibia</taxon>
        <taxon>Batrachia</taxon>
        <taxon>Anura</taxon>
        <taxon>Pelobatoidea</taxon>
        <taxon>Pelobatidae</taxon>
        <taxon>Pelobates</taxon>
    </lineage>
</organism>
<dbReference type="InterPro" id="IPR036048">
    <property type="entry name" value="Interleukin_8-like_sf"/>
</dbReference>
<evidence type="ECO:0000313" key="5">
    <source>
        <dbReference type="Proteomes" id="UP001295444"/>
    </source>
</evidence>